<evidence type="ECO:0000256" key="3">
    <source>
        <dbReference type="ARBA" id="ARBA00022692"/>
    </source>
</evidence>
<organism evidence="9 10">
    <name type="scientific">Antribacter soli</name>
    <dbReference type="NCBI Taxonomy" id="2910976"/>
    <lineage>
        <taxon>Bacteria</taxon>
        <taxon>Bacillati</taxon>
        <taxon>Actinomycetota</taxon>
        <taxon>Actinomycetes</taxon>
        <taxon>Micrococcales</taxon>
        <taxon>Promicromonosporaceae</taxon>
        <taxon>Antribacter</taxon>
    </lineage>
</organism>
<dbReference type="EMBL" id="JAKGSG010000041">
    <property type="protein sequence ID" value="MCF4122324.1"/>
    <property type="molecule type" value="Genomic_DNA"/>
</dbReference>
<keyword evidence="3 7" id="KW-0812">Transmembrane</keyword>
<dbReference type="InterPro" id="IPR003838">
    <property type="entry name" value="ABC3_permease_C"/>
</dbReference>
<dbReference type="InterPro" id="IPR050250">
    <property type="entry name" value="Macrolide_Exporter_MacB"/>
</dbReference>
<feature type="transmembrane region" description="Helical" evidence="7">
    <location>
        <begin position="559"/>
        <end position="581"/>
    </location>
</feature>
<name>A0AA41UCR7_9MICO</name>
<evidence type="ECO:0000313" key="9">
    <source>
        <dbReference type="EMBL" id="MCF4122324.1"/>
    </source>
</evidence>
<keyword evidence="2" id="KW-1003">Cell membrane</keyword>
<feature type="domain" description="ABC3 transporter permease C-terminal" evidence="8">
    <location>
        <begin position="793"/>
        <end position="913"/>
    </location>
</feature>
<proteinExistence type="inferred from homology"/>
<comment type="similarity">
    <text evidence="6">Belongs to the ABC-4 integral membrane protein family.</text>
</comment>
<dbReference type="AlphaFoldDB" id="A0AA41UCR7"/>
<feature type="transmembrane region" description="Helical" evidence="7">
    <location>
        <begin position="888"/>
        <end position="911"/>
    </location>
</feature>
<evidence type="ECO:0000256" key="7">
    <source>
        <dbReference type="SAM" id="Phobius"/>
    </source>
</evidence>
<keyword evidence="5 7" id="KW-0472">Membrane</keyword>
<feature type="transmembrane region" description="Helical" evidence="7">
    <location>
        <begin position="790"/>
        <end position="813"/>
    </location>
</feature>
<dbReference type="GO" id="GO:0005886">
    <property type="term" value="C:plasma membrane"/>
    <property type="evidence" value="ECO:0007669"/>
    <property type="project" value="UniProtKB-SubCell"/>
</dbReference>
<evidence type="ECO:0000256" key="6">
    <source>
        <dbReference type="ARBA" id="ARBA00038076"/>
    </source>
</evidence>
<comment type="subcellular location">
    <subcellularLocation>
        <location evidence="1">Cell membrane</location>
        <topology evidence="1">Multi-pass membrane protein</topology>
    </subcellularLocation>
</comment>
<dbReference type="PANTHER" id="PTHR30572:SF4">
    <property type="entry name" value="ABC TRANSPORTER PERMEASE YTRF"/>
    <property type="match status" value="1"/>
</dbReference>
<sequence>MSLGLLTTRGLRASWGATLTLGVVALLAALVLSAAPRAVAGVHARQLAFETDGAAVVDRDVSSESAQIPGSHPGMVAFEVHDVDPATTPPDAPDWAAYLERLEAVRAEQPLPLRDVLGAADFQVSTDDAVRVAPAEGSDLRSVSVFLRAAPRVQEHVEVVEGRWPQAAPVRTLSFPEGGGQPDVIPGQPVEMAVSRATAMTLGWEVGQVHPRLVLEEEPLRLVGVFDLADPDDPYWAHSPTVGDAYVLDDLNQGKLATAVAYVDPAMIAPVSLRGATTTVWYPVDAGGVRAGEATTLLAQLRGFTTTAYTVDEEDAFDPFVVRPASGLVAILDRIVAQRSGVDAILSVLAAGPLGATVAVLALGARLVVERRRPALALLRARGASGAQLRGLMAAEGLVVGGVASALGFGAGLLLVAGPAGGTEVLLAAGAGLAPAVALALASSPRGLRERRSDLSPRSRSRLRWVAEVLVHAGAVVSTWLLLQRGVVSGTAGAAGAAEGVDPLLAIAPLLLSLSATLLAVRAYPWLALAVERALAPRRDLVPFLGAARATRDPAGGPVPALALVLAVSVAATSGVLYATVSGGVSREAWSAVGADLRVSGPIVGAEEVAALAGIDGVAAVTAVTDLGALPLRVGLAGQRVDVVGVDALALAEVQQGIDGVPPDLARLAEQGAELRVVASPGTGVDVGLPGVQLAGPGGSAPVEVVTLARDLPGISASRAFVLVDSARAEELTGATGRARTALVALGPGADPVQVTAAVHELLPSALVEDPAQRAAAILASPVSSGLASAFLVAVALAALLCGAAVVMTLMLAGPARARLLAVLQTLGLSGRQSRGLVGWEIGPWTVVALVVGALLGAVVPRVVLAAVDVTALTAGDAQPDARFDPLLLAGVAGGFVVVVLLAAAVAAALGRRGEISAQLRIGEER</sequence>
<evidence type="ECO:0000256" key="2">
    <source>
        <dbReference type="ARBA" id="ARBA00022475"/>
    </source>
</evidence>
<feature type="transmembrane region" description="Helical" evidence="7">
    <location>
        <begin position="389"/>
        <end position="413"/>
    </location>
</feature>
<keyword evidence="4 7" id="KW-1133">Transmembrane helix</keyword>
<evidence type="ECO:0000256" key="4">
    <source>
        <dbReference type="ARBA" id="ARBA00022989"/>
    </source>
</evidence>
<dbReference type="Pfam" id="PF02687">
    <property type="entry name" value="FtsX"/>
    <property type="match status" value="1"/>
</dbReference>
<feature type="transmembrane region" description="Helical" evidence="7">
    <location>
        <begin position="425"/>
        <end position="444"/>
    </location>
</feature>
<evidence type="ECO:0000256" key="1">
    <source>
        <dbReference type="ARBA" id="ARBA00004651"/>
    </source>
</evidence>
<dbReference type="PANTHER" id="PTHR30572">
    <property type="entry name" value="MEMBRANE COMPONENT OF TRANSPORTER-RELATED"/>
    <property type="match status" value="1"/>
</dbReference>
<protein>
    <submittedName>
        <fullName evidence="9">FtsX-like permease family protein</fullName>
    </submittedName>
</protein>
<dbReference type="GO" id="GO:0022857">
    <property type="term" value="F:transmembrane transporter activity"/>
    <property type="evidence" value="ECO:0007669"/>
    <property type="project" value="TreeGrafter"/>
</dbReference>
<feature type="transmembrane region" description="Helical" evidence="7">
    <location>
        <begin position="503"/>
        <end position="529"/>
    </location>
</feature>
<dbReference type="Proteomes" id="UP001165405">
    <property type="component" value="Unassembled WGS sequence"/>
</dbReference>
<evidence type="ECO:0000259" key="8">
    <source>
        <dbReference type="Pfam" id="PF02687"/>
    </source>
</evidence>
<feature type="transmembrane region" description="Helical" evidence="7">
    <location>
        <begin position="842"/>
        <end position="868"/>
    </location>
</feature>
<feature type="transmembrane region" description="Helical" evidence="7">
    <location>
        <begin position="465"/>
        <end position="483"/>
    </location>
</feature>
<comment type="caution">
    <text evidence="9">The sequence shown here is derived from an EMBL/GenBank/DDBJ whole genome shotgun (WGS) entry which is preliminary data.</text>
</comment>
<dbReference type="RefSeq" id="WP_236090118.1">
    <property type="nucleotide sequence ID" value="NZ_JAKGSG010000041.1"/>
</dbReference>
<gene>
    <name evidence="9" type="ORF">L1785_15200</name>
</gene>
<accession>A0AA41UCR7</accession>
<evidence type="ECO:0000313" key="10">
    <source>
        <dbReference type="Proteomes" id="UP001165405"/>
    </source>
</evidence>
<reference evidence="9" key="1">
    <citation type="submission" date="2022-01" db="EMBL/GenBank/DDBJ databases">
        <title>Antribacter sp. nov., isolated from Guizhou of China.</title>
        <authorList>
            <person name="Chengliang C."/>
            <person name="Ya Z."/>
        </authorList>
    </citation>
    <scope>NUCLEOTIDE SEQUENCE</scope>
    <source>
        <strain evidence="9">KLBMP 9083</strain>
    </source>
</reference>
<keyword evidence="10" id="KW-1185">Reference proteome</keyword>
<evidence type="ECO:0000256" key="5">
    <source>
        <dbReference type="ARBA" id="ARBA00023136"/>
    </source>
</evidence>
<feature type="transmembrane region" description="Helical" evidence="7">
    <location>
        <begin position="344"/>
        <end position="369"/>
    </location>
</feature>